<gene>
    <name evidence="2" type="primary">wzy</name>
</gene>
<reference evidence="2" key="1">
    <citation type="journal article" date="2013" name="Glycobiology">
        <title>The O-specific polysaccharide structure and gene cluster of serotype O:12 of the Yersinia pseudotuberculosis complex, and the identification of a novel L-quinovose biosynthesis gene.</title>
        <authorList>
            <person name="De Castro C."/>
            <person name="Kenyon J.J."/>
            <person name="Cunneen M.M."/>
            <person name="Molinaro A."/>
            <person name="Holst O."/>
            <person name="Skurnik M."/>
            <person name="Reeves P.R."/>
        </authorList>
    </citation>
    <scope>NUCLEOTIDE SEQUENCE</scope>
    <source>
        <strain evidence="2">MW864-2</strain>
    </source>
</reference>
<dbReference type="Pfam" id="PF14897">
    <property type="entry name" value="EpsG"/>
    <property type="match status" value="1"/>
</dbReference>
<dbReference type="EMBL" id="JX454603">
    <property type="protein sequence ID" value="AFV46136.1"/>
    <property type="molecule type" value="Genomic_DNA"/>
</dbReference>
<feature type="transmembrane region" description="Helical" evidence="1">
    <location>
        <begin position="30"/>
        <end position="47"/>
    </location>
</feature>
<feature type="transmembrane region" description="Helical" evidence="1">
    <location>
        <begin position="143"/>
        <end position="161"/>
    </location>
</feature>
<sequence>MIFYILATALLIISLFDLIFPNIRGVGYRYIYSCFLVFLAIFCGLRSNTVDYDYIEYVRIYNNIPSLFDLFSDGLKDIHGDALFFLISSLVKSLNLDVYVVFMVFAFSSIFIYRWCLLNFSVYPFLSIFIYFCHGFLNKEMTQIRAGLASAFILISLCFFCERKKTKSFITMILSFLSHSSALPVVLLNTCNFFLKEKHYRVIVLFFLSVGLFFIWEPLFNILPENISIVKNVNNYVYWDKYNYSLSLLNPVLLKQLFYVFIFIYMRDKYKWPSNMNIFIFSYVFSVCWLIAFSDMAILASRISNLFSVSELILVPYAIKTFFINKKPIFGLGLFFITIIINFAMLYNNLEIKKIFFDYQTIL</sequence>
<evidence type="ECO:0000313" key="2">
    <source>
        <dbReference type="EMBL" id="AFV46136.1"/>
    </source>
</evidence>
<evidence type="ECO:0000256" key="1">
    <source>
        <dbReference type="SAM" id="Phobius"/>
    </source>
</evidence>
<feature type="transmembrane region" description="Helical" evidence="1">
    <location>
        <begin position="244"/>
        <end position="266"/>
    </location>
</feature>
<protein>
    <submittedName>
        <fullName evidence="2">O-antigen polymerase</fullName>
    </submittedName>
</protein>
<keyword evidence="1" id="KW-0472">Membrane</keyword>
<feature type="transmembrane region" description="Helical" evidence="1">
    <location>
        <begin position="120"/>
        <end position="137"/>
    </location>
</feature>
<dbReference type="AlphaFoldDB" id="K4NPD6"/>
<proteinExistence type="predicted"/>
<name>K4NPD6_9GAMM</name>
<feature type="transmembrane region" description="Helical" evidence="1">
    <location>
        <begin position="200"/>
        <end position="223"/>
    </location>
</feature>
<feature type="transmembrane region" description="Helical" evidence="1">
    <location>
        <begin position="6"/>
        <end position="23"/>
    </location>
</feature>
<keyword evidence="1" id="KW-1133">Transmembrane helix</keyword>
<keyword evidence="1" id="KW-0812">Transmembrane</keyword>
<accession>K4NPD6</accession>
<feature type="transmembrane region" description="Helical" evidence="1">
    <location>
        <begin position="168"/>
        <end position="188"/>
    </location>
</feature>
<organism evidence="2">
    <name type="scientific">Yersinia similis</name>
    <dbReference type="NCBI Taxonomy" id="367190"/>
    <lineage>
        <taxon>Bacteria</taxon>
        <taxon>Pseudomonadati</taxon>
        <taxon>Pseudomonadota</taxon>
        <taxon>Gammaproteobacteria</taxon>
        <taxon>Enterobacterales</taxon>
        <taxon>Yersiniaceae</taxon>
        <taxon>Yersinia</taxon>
    </lineage>
</organism>
<feature type="transmembrane region" description="Helical" evidence="1">
    <location>
        <begin position="278"/>
        <end position="299"/>
    </location>
</feature>
<feature type="transmembrane region" description="Helical" evidence="1">
    <location>
        <begin position="329"/>
        <end position="347"/>
    </location>
</feature>
<dbReference type="InterPro" id="IPR049458">
    <property type="entry name" value="EpsG-like"/>
</dbReference>